<feature type="compositionally biased region" description="Basic and acidic residues" evidence="1">
    <location>
        <begin position="42"/>
        <end position="52"/>
    </location>
</feature>
<evidence type="ECO:0000313" key="3">
    <source>
        <dbReference type="Proteomes" id="UP000180246"/>
    </source>
</evidence>
<reference evidence="2 3" key="1">
    <citation type="submission" date="2014-10" db="EMBL/GenBank/DDBJ databases">
        <authorList>
            <person name="Seo M.-J."/>
            <person name="Seok Y.J."/>
            <person name="Cha I.-T."/>
        </authorList>
    </citation>
    <scope>NUCLEOTIDE SEQUENCE [LARGE SCALE GENOMIC DNA]</scope>
    <source>
        <strain evidence="2 3">NEU</strain>
    </source>
</reference>
<feature type="region of interest" description="Disordered" evidence="1">
    <location>
        <begin position="1"/>
        <end position="52"/>
    </location>
</feature>
<dbReference type="AlphaFoldDB" id="A0A1S2NEB9"/>
<protein>
    <submittedName>
        <fullName evidence="2">Uncharacterized protein</fullName>
    </submittedName>
</protein>
<feature type="compositionally biased region" description="Low complexity" evidence="1">
    <location>
        <begin position="31"/>
        <end position="41"/>
    </location>
</feature>
<name>A0A1S2NEB9_9BURK</name>
<organism evidence="2 3">
    <name type="scientific">Massilia timonae</name>
    <dbReference type="NCBI Taxonomy" id="47229"/>
    <lineage>
        <taxon>Bacteria</taxon>
        <taxon>Pseudomonadati</taxon>
        <taxon>Pseudomonadota</taxon>
        <taxon>Betaproteobacteria</taxon>
        <taxon>Burkholderiales</taxon>
        <taxon>Oxalobacteraceae</taxon>
        <taxon>Telluria group</taxon>
        <taxon>Massilia</taxon>
    </lineage>
</organism>
<dbReference type="EMBL" id="JRYB01000001">
    <property type="protein sequence ID" value="OIJ43150.1"/>
    <property type="molecule type" value="Genomic_DNA"/>
</dbReference>
<accession>A0A1S2NEB9</accession>
<dbReference type="Proteomes" id="UP000180246">
    <property type="component" value="Unassembled WGS sequence"/>
</dbReference>
<comment type="caution">
    <text evidence="2">The sequence shown here is derived from an EMBL/GenBank/DDBJ whole genome shotgun (WGS) entry which is preliminary data.</text>
</comment>
<sequence length="74" mass="8159">MEILDVGRPLSERERTGPPEQLPLLWEETEAPAPAQAAPRAASERDAAMERETRRAKTVLLTLLGAILLASHFL</sequence>
<gene>
    <name evidence="2" type="ORF">LO55_3492</name>
</gene>
<proteinExistence type="predicted"/>
<dbReference type="RefSeq" id="WP_071362407.1">
    <property type="nucleotide sequence ID" value="NZ_DAMCQJ010000009.1"/>
</dbReference>
<evidence type="ECO:0000256" key="1">
    <source>
        <dbReference type="SAM" id="MobiDB-lite"/>
    </source>
</evidence>
<evidence type="ECO:0000313" key="2">
    <source>
        <dbReference type="EMBL" id="OIJ43150.1"/>
    </source>
</evidence>